<evidence type="ECO:0000313" key="2">
    <source>
        <dbReference type="EMBL" id="MEQ2306175.1"/>
    </source>
</evidence>
<reference evidence="2 3" key="1">
    <citation type="submission" date="2021-06" db="EMBL/GenBank/DDBJ databases">
        <authorList>
            <person name="Palmer J.M."/>
        </authorList>
    </citation>
    <scope>NUCLEOTIDE SEQUENCE [LARGE SCALE GENOMIC DNA]</scope>
    <source>
        <strain evidence="2 3">AS_MEX2019</strain>
        <tissue evidence="2">Muscle</tissue>
    </source>
</reference>
<comment type="caution">
    <text evidence="2">The sequence shown here is derived from an EMBL/GenBank/DDBJ whole genome shotgun (WGS) entry which is preliminary data.</text>
</comment>
<feature type="compositionally biased region" description="Polar residues" evidence="1">
    <location>
        <begin position="95"/>
        <end position="105"/>
    </location>
</feature>
<feature type="region of interest" description="Disordered" evidence="1">
    <location>
        <begin position="86"/>
        <end position="105"/>
    </location>
</feature>
<accession>A0ABV0ZJ69</accession>
<protein>
    <submittedName>
        <fullName evidence="2">Uncharacterized protein</fullName>
    </submittedName>
</protein>
<dbReference type="EMBL" id="JAHRIP010066084">
    <property type="protein sequence ID" value="MEQ2306175.1"/>
    <property type="molecule type" value="Genomic_DNA"/>
</dbReference>
<organism evidence="2 3">
    <name type="scientific">Ameca splendens</name>
    <dbReference type="NCBI Taxonomy" id="208324"/>
    <lineage>
        <taxon>Eukaryota</taxon>
        <taxon>Metazoa</taxon>
        <taxon>Chordata</taxon>
        <taxon>Craniata</taxon>
        <taxon>Vertebrata</taxon>
        <taxon>Euteleostomi</taxon>
        <taxon>Actinopterygii</taxon>
        <taxon>Neopterygii</taxon>
        <taxon>Teleostei</taxon>
        <taxon>Neoteleostei</taxon>
        <taxon>Acanthomorphata</taxon>
        <taxon>Ovalentaria</taxon>
        <taxon>Atherinomorphae</taxon>
        <taxon>Cyprinodontiformes</taxon>
        <taxon>Goodeidae</taxon>
        <taxon>Ameca</taxon>
    </lineage>
</organism>
<dbReference type="Proteomes" id="UP001469553">
    <property type="component" value="Unassembled WGS sequence"/>
</dbReference>
<gene>
    <name evidence="2" type="ORF">AMECASPLE_005476</name>
</gene>
<evidence type="ECO:0000256" key="1">
    <source>
        <dbReference type="SAM" id="MobiDB-lite"/>
    </source>
</evidence>
<keyword evidence="3" id="KW-1185">Reference proteome</keyword>
<sequence>MSSFFHMETWVVVERQRVDRQVSNGGWLWRVPDTMNKGSIQRSSQRCSQVNSQGSRQRRVEVIHSWSLEVTSTNSESKVAEHWNPGIENELRNWNPGQETTKSSS</sequence>
<evidence type="ECO:0000313" key="3">
    <source>
        <dbReference type="Proteomes" id="UP001469553"/>
    </source>
</evidence>
<name>A0ABV0ZJ69_9TELE</name>
<proteinExistence type="predicted"/>